<feature type="transmembrane region" description="Helical" evidence="5">
    <location>
        <begin position="164"/>
        <end position="184"/>
    </location>
</feature>
<dbReference type="Pfam" id="PF10277">
    <property type="entry name" value="Frag1"/>
    <property type="match status" value="1"/>
</dbReference>
<proteinExistence type="predicted"/>
<name>A0A7J4GQW8_9ARCH</name>
<feature type="transmembrane region" description="Helical" evidence="5">
    <location>
        <begin position="14"/>
        <end position="36"/>
    </location>
</feature>
<gene>
    <name evidence="7" type="ORF">EYQ70_01200</name>
</gene>
<sequence>MKLIYRNQSQGQKVLNVMLLIAFLALVIPYIIGVSNGHHTPWLPMISELDKATPEGTLWSAGLSLAGLISIPIWIKLYNKWDGQLRSSKADRKWLWFNMVFVIMAQFATVSFIWTVNLPYHEYSVPHGVTAALYFYLTLLLGTVAILVVRQIDNYPKDVIKMRLALNLAGYACMVLLGLSVRALDPSVCEAPCKPLFMNAGMDPNHDHIIHYKVALFEWLMVFTAQIGYFYTFNYDLEDESIIE</sequence>
<feature type="transmembrane region" description="Helical" evidence="5">
    <location>
        <begin position="95"/>
        <end position="114"/>
    </location>
</feature>
<comment type="caution">
    <text evidence="7">The sequence shown here is derived from an EMBL/GenBank/DDBJ whole genome shotgun (WGS) entry which is preliminary data.</text>
</comment>
<dbReference type="GO" id="GO:0012505">
    <property type="term" value="C:endomembrane system"/>
    <property type="evidence" value="ECO:0007669"/>
    <property type="project" value="UniProtKB-SubCell"/>
</dbReference>
<dbReference type="EMBL" id="DUCX01000018">
    <property type="protein sequence ID" value="HIF37027.1"/>
    <property type="molecule type" value="Genomic_DNA"/>
</dbReference>
<comment type="subcellular location">
    <subcellularLocation>
        <location evidence="1">Endomembrane system</location>
        <topology evidence="1">Multi-pass membrane protein</topology>
    </subcellularLocation>
</comment>
<dbReference type="InterPro" id="IPR050911">
    <property type="entry name" value="DRAM/TMEM150_Autophagy_Mod"/>
</dbReference>
<keyword evidence="3 5" id="KW-1133">Transmembrane helix</keyword>
<evidence type="ECO:0000256" key="3">
    <source>
        <dbReference type="ARBA" id="ARBA00022989"/>
    </source>
</evidence>
<evidence type="ECO:0000256" key="5">
    <source>
        <dbReference type="SAM" id="Phobius"/>
    </source>
</evidence>
<organism evidence="7 8">
    <name type="scientific">Marine Group III euryarchaeote</name>
    <dbReference type="NCBI Taxonomy" id="2173149"/>
    <lineage>
        <taxon>Archaea</taxon>
        <taxon>Methanobacteriati</taxon>
        <taxon>Thermoplasmatota</taxon>
        <taxon>Thermoplasmata</taxon>
        <taxon>Candidatus Thermoprofundales</taxon>
    </lineage>
</organism>
<keyword evidence="4 5" id="KW-0472">Membrane</keyword>
<evidence type="ECO:0000259" key="6">
    <source>
        <dbReference type="Pfam" id="PF10277"/>
    </source>
</evidence>
<dbReference type="Proteomes" id="UP000585802">
    <property type="component" value="Unassembled WGS sequence"/>
</dbReference>
<dbReference type="AlphaFoldDB" id="A0A7J4GQW8"/>
<protein>
    <recommendedName>
        <fullName evidence="6">CWH43-like N-terminal domain-containing protein</fullName>
    </recommendedName>
</protein>
<evidence type="ECO:0000256" key="2">
    <source>
        <dbReference type="ARBA" id="ARBA00022692"/>
    </source>
</evidence>
<feature type="domain" description="CWH43-like N-terminal" evidence="6">
    <location>
        <begin position="17"/>
        <end position="239"/>
    </location>
</feature>
<feature type="transmembrane region" description="Helical" evidence="5">
    <location>
        <begin position="134"/>
        <end position="152"/>
    </location>
</feature>
<dbReference type="PANTHER" id="PTHR21324">
    <property type="entry name" value="FASTING-INDUCIBLE INTEGRAL MEMBRANE PROTEIN TM6P1-RELATED"/>
    <property type="match status" value="1"/>
</dbReference>
<evidence type="ECO:0000256" key="4">
    <source>
        <dbReference type="ARBA" id="ARBA00023136"/>
    </source>
</evidence>
<dbReference type="PANTHER" id="PTHR21324:SF2">
    <property type="entry name" value="EG:22E5.9 PROTEIN"/>
    <property type="match status" value="1"/>
</dbReference>
<evidence type="ECO:0000256" key="1">
    <source>
        <dbReference type="ARBA" id="ARBA00004127"/>
    </source>
</evidence>
<accession>A0A7J4GQW8</accession>
<dbReference type="InterPro" id="IPR019402">
    <property type="entry name" value="CWH43_N"/>
</dbReference>
<feature type="transmembrane region" description="Helical" evidence="5">
    <location>
        <begin position="56"/>
        <end position="75"/>
    </location>
</feature>
<evidence type="ECO:0000313" key="7">
    <source>
        <dbReference type="EMBL" id="HIF37027.1"/>
    </source>
</evidence>
<reference evidence="8" key="1">
    <citation type="journal article" date="2019" name="bioRxiv">
        <title>Genome diversification in globally distributed novel marine Proteobacteria is linked to environmental adaptation.</title>
        <authorList>
            <person name="Zhou Z."/>
            <person name="Tran P.Q."/>
            <person name="Kieft K."/>
            <person name="Anantharaman K."/>
        </authorList>
    </citation>
    <scope>NUCLEOTIDE SEQUENCE [LARGE SCALE GENOMIC DNA]</scope>
</reference>
<keyword evidence="2 5" id="KW-0812">Transmembrane</keyword>
<evidence type="ECO:0000313" key="8">
    <source>
        <dbReference type="Proteomes" id="UP000585802"/>
    </source>
</evidence>